<evidence type="ECO:0000313" key="3">
    <source>
        <dbReference type="EMBL" id="EEN83759.1"/>
    </source>
</evidence>
<keyword evidence="2" id="KW-0732">Signal</keyword>
<name>C3J877_POREA</name>
<organism evidence="3 4">
    <name type="scientific">Porphyromonas endodontalis (strain ATCC 35406 / DSM 24491 / JCM 8526 / CCUG 16442 / BCRC 14492 / NCTC 13058 / HG 370)</name>
    <name type="common">Bacteroides endodontalis</name>
    <dbReference type="NCBI Taxonomy" id="553175"/>
    <lineage>
        <taxon>Bacteria</taxon>
        <taxon>Pseudomonadati</taxon>
        <taxon>Bacteroidota</taxon>
        <taxon>Bacteroidia</taxon>
        <taxon>Bacteroidales</taxon>
        <taxon>Porphyromonadaceae</taxon>
        <taxon>Porphyromonas</taxon>
    </lineage>
</organism>
<keyword evidence="1" id="KW-0175">Coiled coil</keyword>
<dbReference type="PROSITE" id="PS51257">
    <property type="entry name" value="PROKAR_LIPOPROTEIN"/>
    <property type="match status" value="1"/>
</dbReference>
<reference evidence="3 4" key="1">
    <citation type="submission" date="2009-04" db="EMBL/GenBank/DDBJ databases">
        <authorList>
            <person name="Sebastian Y."/>
            <person name="Madupu R."/>
            <person name="Durkin A.S."/>
            <person name="Torralba M."/>
            <person name="Methe B."/>
            <person name="Sutton G.G."/>
            <person name="Strausberg R.L."/>
            <person name="Nelson K.E."/>
        </authorList>
    </citation>
    <scope>NUCLEOTIDE SEQUENCE [LARGE SCALE GENOMIC DNA]</scope>
    <source>
        <strain evidence="4">ATCC 35406 / BCRC 14492 / JCM 8526 / NCTC 13058 / HG 370</strain>
    </source>
</reference>
<dbReference type="EMBL" id="ACNN01000005">
    <property type="protein sequence ID" value="EEN83759.1"/>
    <property type="molecule type" value="Genomic_DNA"/>
</dbReference>
<accession>C3J877</accession>
<evidence type="ECO:0000256" key="2">
    <source>
        <dbReference type="SAM" id="SignalP"/>
    </source>
</evidence>
<gene>
    <name evidence="3" type="ORF">POREN0001_1321</name>
</gene>
<proteinExistence type="predicted"/>
<feature type="signal peptide" evidence="2">
    <location>
        <begin position="1"/>
        <end position="21"/>
    </location>
</feature>
<dbReference type="GeneID" id="93365625"/>
<protein>
    <recommendedName>
        <fullName evidence="5">Lipoprotein</fullName>
    </recommendedName>
</protein>
<evidence type="ECO:0000313" key="4">
    <source>
        <dbReference type="Proteomes" id="UP000004295"/>
    </source>
</evidence>
<dbReference type="eggNOG" id="COG4372">
    <property type="taxonomic scope" value="Bacteria"/>
</dbReference>
<feature type="chain" id="PRO_5002927892" description="Lipoprotein" evidence="2">
    <location>
        <begin position="22"/>
        <end position="284"/>
    </location>
</feature>
<dbReference type="STRING" id="553175.POREN0001_1321"/>
<dbReference type="Gene3D" id="1.20.5.300">
    <property type="match status" value="1"/>
</dbReference>
<keyword evidence="4" id="KW-1185">Reference proteome</keyword>
<evidence type="ECO:0008006" key="5">
    <source>
        <dbReference type="Google" id="ProtNLM"/>
    </source>
</evidence>
<sequence>MKRTILVTAFAFLMAACFSMTSCKGNKGGKSELDSIAEANKSLETQVEEMDELISSVLANFQEISAMEGVINVPANGEMNTGQKERVESSMQMITEKLKANKEDIDRLNAKLQALGSKNAVMTKTIKALQSELESKTKEIRRLTEELQRKNIAIKDLDDMVNDLNQNVEALATTTEKQSETIASQDASLNTVRYCVGTKNDLKEMGILVNGKVATENYTSDYFRQVDLRKLARIPLYCKKAELLTNHPSSSYRLSPGDDKQLTLEIIDPQNFWSLSKVLVVRTY</sequence>
<feature type="coiled-coil region" evidence="1">
    <location>
        <begin position="91"/>
        <end position="174"/>
    </location>
</feature>
<comment type="caution">
    <text evidence="3">The sequence shown here is derived from an EMBL/GenBank/DDBJ whole genome shotgun (WGS) entry which is preliminary data.</text>
</comment>
<dbReference type="RefSeq" id="WP_004332230.1">
    <property type="nucleotide sequence ID" value="NZ_ACNN01000005.1"/>
</dbReference>
<evidence type="ECO:0000256" key="1">
    <source>
        <dbReference type="SAM" id="Coils"/>
    </source>
</evidence>
<feature type="coiled-coil region" evidence="1">
    <location>
        <begin position="33"/>
        <end position="60"/>
    </location>
</feature>
<dbReference type="Proteomes" id="UP000004295">
    <property type="component" value="Unassembled WGS sequence"/>
</dbReference>
<dbReference type="AlphaFoldDB" id="C3J877"/>